<sequence length="443" mass="50094">METWKCDVCVKSFTGLVCFKQHEASEKHKKKMQMISGWENFQKHVNSLEHAIMIQRKSGDLLDQSISNTFKLKTENNQLMESTIPSINPVITLKPYAECKPCQKQFSGPEPYQQHLASAGHFKKCGHSKIMLNDEADSKVEDAKINSNLYNDPQSSISAFARCDICQLSFTGLLPYQMHLESDSHRKKVGNQLPGSSFDENLSALKCDICSMTFSGPIPYQQHLISNGHKKKINASGLSTQLTTTGSLFPLESTAKAIEQCNINDPRWYCDVCKKQCSGPIPYNSHLISRDHSKKLRILAVEENLKKIRESSTFPHVENNKTDSDLSNEVSSTVHLNSIIKKEIQESSIEYKINDLNVNIKGKDSKILSDKFQMNVNDLLALPNLNIIPPEKIDVTVFGPEDEIVFSSPRKCKQEVYSEMDEVKNAYDTEKIFDNNYLNAEKC</sequence>
<dbReference type="SMART" id="SM00451">
    <property type="entry name" value="ZnF_U1"/>
    <property type="match status" value="5"/>
</dbReference>
<reference evidence="2" key="2">
    <citation type="submission" date="2020-06" db="EMBL/GenBank/DDBJ databases">
        <authorList>
            <person name="Sheffer M."/>
        </authorList>
    </citation>
    <scope>NUCLEOTIDE SEQUENCE</scope>
</reference>
<dbReference type="InterPro" id="IPR013087">
    <property type="entry name" value="Znf_C2H2_type"/>
</dbReference>
<dbReference type="EMBL" id="JABXBU010002230">
    <property type="protein sequence ID" value="KAF8767434.1"/>
    <property type="molecule type" value="Genomic_DNA"/>
</dbReference>
<gene>
    <name evidence="2" type="ORF">HNY73_020398</name>
</gene>
<proteinExistence type="predicted"/>
<dbReference type="SUPFAM" id="SSF57667">
    <property type="entry name" value="beta-beta-alpha zinc fingers"/>
    <property type="match status" value="5"/>
</dbReference>
<dbReference type="Proteomes" id="UP000807504">
    <property type="component" value="Unassembled WGS sequence"/>
</dbReference>
<dbReference type="AlphaFoldDB" id="A0A8T0E7F7"/>
<evidence type="ECO:0000259" key="1">
    <source>
        <dbReference type="PROSITE" id="PS00028"/>
    </source>
</evidence>
<dbReference type="PANTHER" id="PTHR46786:SF1">
    <property type="entry name" value="ZINC FINGER MATRIN-TYPE PROTEIN 3"/>
    <property type="match status" value="1"/>
</dbReference>
<dbReference type="Pfam" id="PF12874">
    <property type="entry name" value="zf-met"/>
    <property type="match status" value="5"/>
</dbReference>
<organism evidence="2 3">
    <name type="scientific">Argiope bruennichi</name>
    <name type="common">Wasp spider</name>
    <name type="synonym">Aranea bruennichi</name>
    <dbReference type="NCBI Taxonomy" id="94029"/>
    <lineage>
        <taxon>Eukaryota</taxon>
        <taxon>Metazoa</taxon>
        <taxon>Ecdysozoa</taxon>
        <taxon>Arthropoda</taxon>
        <taxon>Chelicerata</taxon>
        <taxon>Arachnida</taxon>
        <taxon>Araneae</taxon>
        <taxon>Araneomorphae</taxon>
        <taxon>Entelegynae</taxon>
        <taxon>Araneoidea</taxon>
        <taxon>Araneidae</taxon>
        <taxon>Argiope</taxon>
    </lineage>
</organism>
<reference evidence="2" key="1">
    <citation type="journal article" date="2020" name="bioRxiv">
        <title>Chromosome-level reference genome of the European wasp spider Argiope bruennichi: a resource for studies on range expansion and evolutionary adaptation.</title>
        <authorList>
            <person name="Sheffer M.M."/>
            <person name="Hoppe A."/>
            <person name="Krehenwinkel H."/>
            <person name="Uhl G."/>
            <person name="Kuss A.W."/>
            <person name="Jensen L."/>
            <person name="Jensen C."/>
            <person name="Gillespie R.G."/>
            <person name="Hoff K.J."/>
            <person name="Prost S."/>
        </authorList>
    </citation>
    <scope>NUCLEOTIDE SEQUENCE</scope>
</reference>
<dbReference type="InterPro" id="IPR036236">
    <property type="entry name" value="Znf_C2H2_sf"/>
</dbReference>
<dbReference type="SMART" id="SM00355">
    <property type="entry name" value="ZnF_C2H2"/>
    <property type="match status" value="5"/>
</dbReference>
<protein>
    <recommendedName>
        <fullName evidence="1">C2H2-type domain-containing protein</fullName>
    </recommendedName>
</protein>
<feature type="domain" description="C2H2-type" evidence="1">
    <location>
        <begin position="6"/>
        <end position="28"/>
    </location>
</feature>
<dbReference type="PROSITE" id="PS00028">
    <property type="entry name" value="ZINC_FINGER_C2H2_1"/>
    <property type="match status" value="2"/>
</dbReference>
<dbReference type="GO" id="GO:0003676">
    <property type="term" value="F:nucleic acid binding"/>
    <property type="evidence" value="ECO:0007669"/>
    <property type="project" value="InterPro"/>
</dbReference>
<evidence type="ECO:0000313" key="2">
    <source>
        <dbReference type="EMBL" id="KAF8767434.1"/>
    </source>
</evidence>
<dbReference type="PANTHER" id="PTHR46786">
    <property type="entry name" value="ZINC FINGER MATRIN-TYPE PROTEIN 3"/>
    <property type="match status" value="1"/>
</dbReference>
<feature type="domain" description="C2H2-type" evidence="1">
    <location>
        <begin position="99"/>
        <end position="121"/>
    </location>
</feature>
<dbReference type="InterPro" id="IPR052644">
    <property type="entry name" value="ZMAT3"/>
</dbReference>
<dbReference type="GO" id="GO:0008270">
    <property type="term" value="F:zinc ion binding"/>
    <property type="evidence" value="ECO:0007669"/>
    <property type="project" value="InterPro"/>
</dbReference>
<dbReference type="Gene3D" id="3.30.160.60">
    <property type="entry name" value="Classic Zinc Finger"/>
    <property type="match status" value="3"/>
</dbReference>
<evidence type="ECO:0000313" key="3">
    <source>
        <dbReference type="Proteomes" id="UP000807504"/>
    </source>
</evidence>
<name>A0A8T0E7F7_ARGBR</name>
<comment type="caution">
    <text evidence="2">The sequence shown here is derived from an EMBL/GenBank/DDBJ whole genome shotgun (WGS) entry which is preliminary data.</text>
</comment>
<accession>A0A8T0E7F7</accession>
<dbReference type="InterPro" id="IPR003604">
    <property type="entry name" value="Matrin/U1-like-C_Znf_C2H2"/>
</dbReference>
<keyword evidence="3" id="KW-1185">Reference proteome</keyword>